<evidence type="ECO:0000313" key="1">
    <source>
        <dbReference type="EMBL" id="PVH39586.1"/>
    </source>
</evidence>
<dbReference type="Proteomes" id="UP000243499">
    <property type="component" value="Chromosome 5"/>
</dbReference>
<dbReference type="Gramene" id="PVH39586">
    <property type="protein sequence ID" value="PVH39586"/>
    <property type="gene ID" value="PAHAL_5G540000"/>
</dbReference>
<proteinExistence type="predicted"/>
<dbReference type="AlphaFoldDB" id="A0A2T8IPL2"/>
<name>A0A2T8IPL2_9POAL</name>
<accession>A0A2T8IPL2</accession>
<sequence>MLFSTISRALCSVRWQATQRRLDNRLGPTSSRALPTFLFDLLTDDENARLPTSCTLLQTATTFTYLACWSCYYLLRLVDQHTACR</sequence>
<protein>
    <submittedName>
        <fullName evidence="1">Uncharacterized protein</fullName>
    </submittedName>
</protein>
<organism evidence="1">
    <name type="scientific">Panicum hallii</name>
    <dbReference type="NCBI Taxonomy" id="206008"/>
    <lineage>
        <taxon>Eukaryota</taxon>
        <taxon>Viridiplantae</taxon>
        <taxon>Streptophyta</taxon>
        <taxon>Embryophyta</taxon>
        <taxon>Tracheophyta</taxon>
        <taxon>Spermatophyta</taxon>
        <taxon>Magnoliopsida</taxon>
        <taxon>Liliopsida</taxon>
        <taxon>Poales</taxon>
        <taxon>Poaceae</taxon>
        <taxon>PACMAD clade</taxon>
        <taxon>Panicoideae</taxon>
        <taxon>Panicodae</taxon>
        <taxon>Paniceae</taxon>
        <taxon>Panicinae</taxon>
        <taxon>Panicum</taxon>
        <taxon>Panicum sect. Panicum</taxon>
    </lineage>
</organism>
<dbReference type="EMBL" id="CM008050">
    <property type="protein sequence ID" value="PVH39586.1"/>
    <property type="molecule type" value="Genomic_DNA"/>
</dbReference>
<reference evidence="1" key="1">
    <citation type="submission" date="2018-04" db="EMBL/GenBank/DDBJ databases">
        <title>WGS assembly of Panicum hallii.</title>
        <authorList>
            <person name="Lovell J."/>
            <person name="Jenkins J."/>
            <person name="Lowry D."/>
            <person name="Mamidi S."/>
            <person name="Sreedasyam A."/>
            <person name="Weng X."/>
            <person name="Barry K."/>
            <person name="Bonette J."/>
            <person name="Campitelli B."/>
            <person name="Daum C."/>
            <person name="Gordon S."/>
            <person name="Gould B."/>
            <person name="Lipzen A."/>
            <person name="Macqueen A."/>
            <person name="Palacio-Mejia J."/>
            <person name="Plott C."/>
            <person name="Shakirov E."/>
            <person name="Shu S."/>
            <person name="Yoshinaga Y."/>
            <person name="Zane M."/>
            <person name="Rokhsar D."/>
            <person name="Grimwood J."/>
            <person name="Schmutz J."/>
            <person name="Juenger T."/>
        </authorList>
    </citation>
    <scope>NUCLEOTIDE SEQUENCE [LARGE SCALE GENOMIC DNA]</scope>
    <source>
        <strain evidence="1">FIL2</strain>
    </source>
</reference>
<gene>
    <name evidence="1" type="ORF">PAHAL_5G540000</name>
</gene>